<evidence type="ECO:0000256" key="2">
    <source>
        <dbReference type="ARBA" id="ARBA00008725"/>
    </source>
</evidence>
<evidence type="ECO:0000256" key="4">
    <source>
        <dbReference type="ARBA" id="ARBA00022989"/>
    </source>
</evidence>
<dbReference type="SUPFAM" id="SSF53850">
    <property type="entry name" value="Periplasmic binding protein-like II"/>
    <property type="match status" value="2"/>
</dbReference>
<dbReference type="Proteomes" id="UP000241890">
    <property type="component" value="Unassembled WGS sequence"/>
</dbReference>
<dbReference type="GO" id="GO:0016020">
    <property type="term" value="C:membrane"/>
    <property type="evidence" value="ECO:0007669"/>
    <property type="project" value="UniProtKB-SubCell"/>
</dbReference>
<dbReference type="GO" id="GO:0004930">
    <property type="term" value="F:G protein-coupled receptor activity"/>
    <property type="evidence" value="ECO:0007669"/>
    <property type="project" value="InterPro"/>
</dbReference>
<feature type="transmembrane region" description="Helical" evidence="7">
    <location>
        <begin position="966"/>
        <end position="991"/>
    </location>
</feature>
<feature type="domain" description="G-protein coupled receptors family 3 profile" evidence="8">
    <location>
        <begin position="835"/>
        <end position="1022"/>
    </location>
</feature>
<dbReference type="InParanoid" id="A0A2R5GB98"/>
<dbReference type="CDD" id="cd15047">
    <property type="entry name" value="7tmC_GABA-B-like"/>
    <property type="match status" value="1"/>
</dbReference>
<feature type="transmembrane region" description="Helical" evidence="7">
    <location>
        <begin position="934"/>
        <end position="954"/>
    </location>
</feature>
<comment type="caution">
    <text evidence="9">The sequence shown here is derived from an EMBL/GenBank/DDBJ whole genome shotgun (WGS) entry which is preliminary data.</text>
</comment>
<feature type="region of interest" description="Disordered" evidence="6">
    <location>
        <begin position="1093"/>
        <end position="1120"/>
    </location>
</feature>
<feature type="transmembrane region" description="Helical" evidence="7">
    <location>
        <begin position="879"/>
        <end position="898"/>
    </location>
</feature>
<dbReference type="PANTHER" id="PTHR42996">
    <property type="entry name" value="PHOSPHATE-BINDING PROTEIN PSTS"/>
    <property type="match status" value="1"/>
</dbReference>
<protein>
    <submittedName>
        <fullName evidence="9">Gamma-aminobutyric acid type B receptor subunit 2</fullName>
    </submittedName>
</protein>
<evidence type="ECO:0000259" key="8">
    <source>
        <dbReference type="PROSITE" id="PS50259"/>
    </source>
</evidence>
<dbReference type="Pfam" id="PF00003">
    <property type="entry name" value="7tm_3"/>
    <property type="match status" value="1"/>
</dbReference>
<evidence type="ECO:0000313" key="9">
    <source>
        <dbReference type="EMBL" id="GBG28277.1"/>
    </source>
</evidence>
<organism evidence="9 10">
    <name type="scientific">Hondaea fermentalgiana</name>
    <dbReference type="NCBI Taxonomy" id="2315210"/>
    <lineage>
        <taxon>Eukaryota</taxon>
        <taxon>Sar</taxon>
        <taxon>Stramenopiles</taxon>
        <taxon>Bigyra</taxon>
        <taxon>Labyrinthulomycetes</taxon>
        <taxon>Thraustochytrida</taxon>
        <taxon>Thraustochytriidae</taxon>
        <taxon>Hondaea</taxon>
    </lineage>
</organism>
<dbReference type="PROSITE" id="PS50259">
    <property type="entry name" value="G_PROTEIN_RECEP_F3_4"/>
    <property type="match status" value="1"/>
</dbReference>
<dbReference type="InterPro" id="IPR017978">
    <property type="entry name" value="GPCR_3_C"/>
</dbReference>
<sequence>MNAVTREHLVQAAGATFPQRLYESAIFAYGFIAPNVQISYTGTGSSKGLCRIKDYCEECKHSFNVDFDGTSSSDHRQPSVIDLAGSDAVMSWDSYNEYSDLEMYPSVAGAVVPIYNLENVPDLVLSAEVLSRIFRQCDYPATAGCEPESIAYWNHSDILDLNPGREDALHEVSQQHGKIKVMVRADGSGTTEIFRSALSSFEEAFETQVGASSQATWNAVNLEKKDTTTGLVSSVLLTPGSISYAVLADADEMNAQKAGISKDGTIVHASSESVNFAVMEKGLDFGNNGDNSTSMTADIFGAKGRLAWPVVGYTYFVLRKDSLREGATCVNREATFDFLTWFYTDSVVGTLAETLGFASLPSEVSGAVLERIRTSLKCNGELVYAKPRRVDVRFDINPVFENVLALVEPAYKVLRDTLTFNVETASTRAGAPSWISEEIAQPTMLIDFADTVTDVLARNKTKTDQLGLRRLRFAGVAHAIVFNLCGATSQNDCSYSSLAVSMNIQTLVDILNGSITRWDASGIIAMNEETAVTLPNETIQLIRSDGASSIDWMDRFSAQLSAKSSVTDFTFTTSAIMVSSPEALLATLYSTPFSMAVIPLVSQLGSLASAISIQTENGSTVEISESSILACVEDIDIFSSASPSNASASCWPFVEVLDAVFPTNFLNEACEVDDNDDDIALSEGEEFAAFVHWFVDVETLQRPLASAEMAYAPCRSSFALADVELATTAVTCDGHSVMLPEHDIGVMSDASKIVITTVVILSEVSIVGLLIWVVRKRRAAIIRISSPVFLVQVLVGGFISVHTAILVTKDDSVLYGENADLYDESDVYASLDTNCMLIPIFFFVGFGIIVVPLLLKTWRVNKLFNNRRLRRISISNRQLFKYELIFLACVLSILLAWLTVDPLRYTRTIIETDSVTGAPIQSVGICTCENPLPFLVPLICFIVVCLVWGNYLAYKGRNIPTKFSEGRFIAMALVSYLELFVLGIPIFMVTINTPSLDGLVKALVIILCTLDALGLIFGPKIYAAYCGVSCYRRHGGGNCMEAFYKDQVEGELRLRAAERRRGIDLEPPRDAQRLLSVSREQAQKRLLLEKTMVEQEESGDQGSSSPLLVEQNDQDQGEDRDIEQLAARLKDVLGVQELTAKSIEEASVHDLEAAMLEQDRVRFRTQVSVAGGLDVVYGDDNARLRPYVPWWTFPVGQYISFREPRVSKRLVWDLDGGEQQDETEDEPDALHSTQLSAPMIWFGETMAKEERASVFTRSRNESLASIGAPAQIAASFKFHVCSVALAYVHVVRLFNGLIGSDNSDEVLRELAAHSSILRGERFAPESLEQVMLDSFGTISAANISAFKSALASEQAAPSASTHFAIERPGEDEFAGARLFASHEQQLVDLRALTASPQELLADALLDVWQCFRESRTRSTLVKRIERKLWFMVLWAQTQHAPLFVSEPLP</sequence>
<dbReference type="InterPro" id="IPR050962">
    <property type="entry name" value="Phosphate-bind_PstS"/>
</dbReference>
<gene>
    <name evidence="9" type="ORF">FCC1311_045002</name>
</gene>
<evidence type="ECO:0000313" key="10">
    <source>
        <dbReference type="Proteomes" id="UP000241890"/>
    </source>
</evidence>
<feature type="transmembrane region" description="Helical" evidence="7">
    <location>
        <begin position="786"/>
        <end position="807"/>
    </location>
</feature>
<dbReference type="Gene3D" id="3.40.190.10">
    <property type="entry name" value="Periplasmic binding protein-like II"/>
    <property type="match status" value="3"/>
</dbReference>
<evidence type="ECO:0000256" key="6">
    <source>
        <dbReference type="SAM" id="MobiDB-lite"/>
    </source>
</evidence>
<dbReference type="Pfam" id="PF12849">
    <property type="entry name" value="PBP_like_2"/>
    <property type="match status" value="1"/>
</dbReference>
<feature type="transmembrane region" description="Helical" evidence="7">
    <location>
        <begin position="836"/>
        <end position="858"/>
    </location>
</feature>
<evidence type="ECO:0000256" key="3">
    <source>
        <dbReference type="ARBA" id="ARBA00022692"/>
    </source>
</evidence>
<accession>A0A2R5GB98</accession>
<dbReference type="PANTHER" id="PTHR42996:SF1">
    <property type="entry name" value="PHOSPHATE-BINDING PROTEIN PSTS"/>
    <property type="match status" value="1"/>
</dbReference>
<comment type="subcellular location">
    <subcellularLocation>
        <location evidence="1">Membrane</location>
        <topology evidence="1">Multi-pass membrane protein</topology>
    </subcellularLocation>
</comment>
<keyword evidence="9" id="KW-0675">Receptor</keyword>
<feature type="transmembrane region" description="Helical" evidence="7">
    <location>
        <begin position="1003"/>
        <end position="1023"/>
    </location>
</feature>
<evidence type="ECO:0000256" key="7">
    <source>
        <dbReference type="SAM" id="Phobius"/>
    </source>
</evidence>
<evidence type="ECO:0000256" key="5">
    <source>
        <dbReference type="ARBA" id="ARBA00023136"/>
    </source>
</evidence>
<dbReference type="OrthoDB" id="6226411at2759"/>
<evidence type="ECO:0000256" key="1">
    <source>
        <dbReference type="ARBA" id="ARBA00004141"/>
    </source>
</evidence>
<dbReference type="EMBL" id="BEYU01000040">
    <property type="protein sequence ID" value="GBG28277.1"/>
    <property type="molecule type" value="Genomic_DNA"/>
</dbReference>
<dbReference type="InterPro" id="IPR024370">
    <property type="entry name" value="PBP_domain"/>
</dbReference>
<keyword evidence="4 7" id="KW-1133">Transmembrane helix</keyword>
<comment type="similarity">
    <text evidence="2">Belongs to the PstS family.</text>
</comment>
<feature type="transmembrane region" description="Helical" evidence="7">
    <location>
        <begin position="753"/>
        <end position="774"/>
    </location>
</feature>
<proteinExistence type="inferred from homology"/>
<reference evidence="9 10" key="1">
    <citation type="submission" date="2017-12" db="EMBL/GenBank/DDBJ databases">
        <title>Sequencing, de novo assembly and annotation of complete genome of a new Thraustochytrid species, strain FCC1311.</title>
        <authorList>
            <person name="Sedici K."/>
            <person name="Godart F."/>
            <person name="Aiese Cigliano R."/>
            <person name="Sanseverino W."/>
            <person name="Barakat M."/>
            <person name="Ortet P."/>
            <person name="Marechal E."/>
            <person name="Cagnac O."/>
            <person name="Amato A."/>
        </authorList>
    </citation>
    <scope>NUCLEOTIDE SEQUENCE [LARGE SCALE GENOMIC DNA]</scope>
</reference>
<keyword evidence="10" id="KW-1185">Reference proteome</keyword>
<keyword evidence="5 7" id="KW-0472">Membrane</keyword>
<name>A0A2R5GB98_9STRA</name>
<keyword evidence="3 7" id="KW-0812">Transmembrane</keyword>